<dbReference type="Pfam" id="PF13354">
    <property type="entry name" value="Beta-lactamase2"/>
    <property type="match status" value="1"/>
</dbReference>
<gene>
    <name evidence="5" type="ORF">CLV32_1438</name>
</gene>
<comment type="similarity">
    <text evidence="2">Belongs to the class-A beta-lactamase family.</text>
</comment>
<dbReference type="RefSeq" id="WP_133553840.1">
    <property type="nucleotide sequence ID" value="NZ_SNWM01000002.1"/>
</dbReference>
<dbReference type="InterPro" id="IPR012338">
    <property type="entry name" value="Beta-lactam/transpept-like"/>
</dbReference>
<evidence type="ECO:0000259" key="4">
    <source>
        <dbReference type="Pfam" id="PF13354"/>
    </source>
</evidence>
<dbReference type="PANTHER" id="PTHR35333:SF3">
    <property type="entry name" value="BETA-LACTAMASE-TYPE TRANSPEPTIDASE FOLD CONTAINING PROTEIN"/>
    <property type="match status" value="1"/>
</dbReference>
<dbReference type="GO" id="GO:0008800">
    <property type="term" value="F:beta-lactamase activity"/>
    <property type="evidence" value="ECO:0007669"/>
    <property type="project" value="UniProtKB-EC"/>
</dbReference>
<comment type="caution">
    <text evidence="5">The sequence shown here is derived from an EMBL/GenBank/DDBJ whole genome shotgun (WGS) entry which is preliminary data.</text>
</comment>
<sequence>MKVKVRLSLLLLGILFSYNSIAQHRLLRNEIASIALSAKGRVGVAMEVLEDRDTLSYHGGSRVVMQSVFKFPIAIAVLHQVDLGKLKLDQMLHIIKEDLPKNYSPLRDKYPEGNIDLPVSELLSYMVSLSDNDACDILLNKIQLKSEVERFIHNVGIKDIEIRATEAEMMANWDAQYTDWTTPDAMLKLLRISYTDTILRPSTKSFLWEIMEATSTAPKRMKGLLPPGVIVAHKTGTSSTNSKGLSPATNDVGVITLPNGKHLAIAVFVTDSYADPVTRDLVIAKITKAAYDTFSATATKHP</sequence>
<keyword evidence="6" id="KW-1185">Reference proteome</keyword>
<dbReference type="AlphaFoldDB" id="A0A4R6IKH8"/>
<dbReference type="SUPFAM" id="SSF56601">
    <property type="entry name" value="beta-lactamase/transpeptidase-like"/>
    <property type="match status" value="1"/>
</dbReference>
<organism evidence="5 6">
    <name type="scientific">Pedobacter duraquae</name>
    <dbReference type="NCBI Taxonomy" id="425511"/>
    <lineage>
        <taxon>Bacteria</taxon>
        <taxon>Pseudomonadati</taxon>
        <taxon>Bacteroidota</taxon>
        <taxon>Sphingobacteriia</taxon>
        <taxon>Sphingobacteriales</taxon>
        <taxon>Sphingobacteriaceae</taxon>
        <taxon>Pedobacter</taxon>
    </lineage>
</organism>
<feature type="domain" description="Beta-lactamase class A catalytic" evidence="4">
    <location>
        <begin position="43"/>
        <end position="269"/>
    </location>
</feature>
<evidence type="ECO:0000256" key="1">
    <source>
        <dbReference type="ARBA" id="ARBA00001526"/>
    </source>
</evidence>
<dbReference type="InterPro" id="IPR045155">
    <property type="entry name" value="Beta-lactam_cat"/>
</dbReference>
<comment type="catalytic activity">
    <reaction evidence="1">
        <text>a beta-lactam + H2O = a substituted beta-amino acid</text>
        <dbReference type="Rhea" id="RHEA:20401"/>
        <dbReference type="ChEBI" id="CHEBI:15377"/>
        <dbReference type="ChEBI" id="CHEBI:35627"/>
        <dbReference type="ChEBI" id="CHEBI:140347"/>
        <dbReference type="EC" id="3.5.2.6"/>
    </reaction>
</comment>
<dbReference type="PANTHER" id="PTHR35333">
    <property type="entry name" value="BETA-LACTAMASE"/>
    <property type="match status" value="1"/>
</dbReference>
<dbReference type="Proteomes" id="UP000295499">
    <property type="component" value="Unassembled WGS sequence"/>
</dbReference>
<dbReference type="NCBIfam" id="NF012099">
    <property type="entry name" value="SubclassA2"/>
    <property type="match status" value="1"/>
</dbReference>
<dbReference type="InterPro" id="IPR000871">
    <property type="entry name" value="Beta-lactam_class-A"/>
</dbReference>
<dbReference type="EMBL" id="SNWM01000002">
    <property type="protein sequence ID" value="TDO22465.1"/>
    <property type="molecule type" value="Genomic_DNA"/>
</dbReference>
<evidence type="ECO:0000313" key="5">
    <source>
        <dbReference type="EMBL" id="TDO22465.1"/>
    </source>
</evidence>
<name>A0A4R6IKH8_9SPHI</name>
<dbReference type="GO" id="GO:0046677">
    <property type="term" value="P:response to antibiotic"/>
    <property type="evidence" value="ECO:0007669"/>
    <property type="project" value="InterPro"/>
</dbReference>
<evidence type="ECO:0000256" key="2">
    <source>
        <dbReference type="ARBA" id="ARBA00009009"/>
    </source>
</evidence>
<dbReference type="NCBIfam" id="NF033103">
    <property type="entry name" value="bla_class_A"/>
    <property type="match status" value="1"/>
</dbReference>
<dbReference type="OrthoDB" id="9772863at2"/>
<protein>
    <recommendedName>
        <fullName evidence="3">beta-lactamase</fullName>
        <ecNumber evidence="3">3.5.2.6</ecNumber>
    </recommendedName>
</protein>
<evidence type="ECO:0000313" key="6">
    <source>
        <dbReference type="Proteomes" id="UP000295499"/>
    </source>
</evidence>
<proteinExistence type="inferred from homology"/>
<dbReference type="GO" id="GO:0030655">
    <property type="term" value="P:beta-lactam antibiotic catabolic process"/>
    <property type="evidence" value="ECO:0007669"/>
    <property type="project" value="InterPro"/>
</dbReference>
<evidence type="ECO:0000256" key="3">
    <source>
        <dbReference type="ARBA" id="ARBA00012865"/>
    </source>
</evidence>
<reference evidence="5 6" key="1">
    <citation type="submission" date="2019-03" db="EMBL/GenBank/DDBJ databases">
        <title>Genomic Encyclopedia of Archaeal and Bacterial Type Strains, Phase II (KMG-II): from individual species to whole genera.</title>
        <authorList>
            <person name="Goeker M."/>
        </authorList>
    </citation>
    <scope>NUCLEOTIDE SEQUENCE [LARGE SCALE GENOMIC DNA]</scope>
    <source>
        <strain evidence="5 6">DSM 19034</strain>
    </source>
</reference>
<accession>A0A4R6IKH8</accession>
<dbReference type="Gene3D" id="3.40.710.10">
    <property type="entry name" value="DD-peptidase/beta-lactamase superfamily"/>
    <property type="match status" value="1"/>
</dbReference>
<dbReference type="EC" id="3.5.2.6" evidence="3"/>